<proteinExistence type="predicted"/>
<organism evidence="1">
    <name type="scientific">viral metagenome</name>
    <dbReference type="NCBI Taxonomy" id="1070528"/>
    <lineage>
        <taxon>unclassified sequences</taxon>
        <taxon>metagenomes</taxon>
        <taxon>organismal metagenomes</taxon>
    </lineage>
</organism>
<dbReference type="Pfam" id="PF19063">
    <property type="entry name" value="DUF5759"/>
    <property type="match status" value="1"/>
</dbReference>
<dbReference type="InterPro" id="IPR043977">
    <property type="entry name" value="DUF5759"/>
</dbReference>
<evidence type="ECO:0000313" key="1">
    <source>
        <dbReference type="EMBL" id="QHT10709.1"/>
    </source>
</evidence>
<dbReference type="EMBL" id="MN739525">
    <property type="protein sequence ID" value="QHT10709.1"/>
    <property type="molecule type" value="Genomic_DNA"/>
</dbReference>
<dbReference type="AlphaFoldDB" id="A0A6C0D477"/>
<accession>A0A6C0D477</accession>
<sequence>MDIPRINIDELYETKKKNNLTRLDIYNKLLIKVHNRIKTSSRLKNNENFCTYIMPEVLIGYPNYNLDECLVYIIDKLQIDGFLTRYVHPNLLMISWNHWVPGYVRDEIKKKTGTQVNSYGEIENKSIVKFEKEKEKGNMNVYDDILSSLK</sequence>
<protein>
    <submittedName>
        <fullName evidence="1">Uncharacterized protein</fullName>
    </submittedName>
</protein>
<reference evidence="1" key="1">
    <citation type="journal article" date="2020" name="Nature">
        <title>Giant virus diversity and host interactions through global metagenomics.</title>
        <authorList>
            <person name="Schulz F."/>
            <person name="Roux S."/>
            <person name="Paez-Espino D."/>
            <person name="Jungbluth S."/>
            <person name="Walsh D.A."/>
            <person name="Denef V.J."/>
            <person name="McMahon K.D."/>
            <person name="Konstantinidis K.T."/>
            <person name="Eloe-Fadrosh E.A."/>
            <person name="Kyrpides N.C."/>
            <person name="Woyke T."/>
        </authorList>
    </citation>
    <scope>NUCLEOTIDE SEQUENCE</scope>
    <source>
        <strain evidence="1">GVMAG-M-3300023174-107</strain>
    </source>
</reference>
<name>A0A6C0D477_9ZZZZ</name>